<evidence type="ECO:0000313" key="1">
    <source>
        <dbReference type="EMBL" id="SUX27082.1"/>
    </source>
</evidence>
<protein>
    <submittedName>
        <fullName evidence="1">Uncharacterized protein</fullName>
    </submittedName>
</protein>
<dbReference type="Proteomes" id="UP000254161">
    <property type="component" value="Unassembled WGS sequence"/>
</dbReference>
<reference evidence="1 2" key="1">
    <citation type="submission" date="2018-06" db="EMBL/GenBank/DDBJ databases">
        <authorList>
            <consortium name="Pathogen Informatics"/>
            <person name="Doyle S."/>
        </authorList>
    </citation>
    <scope>NUCLEOTIDE SEQUENCE [LARGE SCALE GENOMIC DNA]</scope>
    <source>
        <strain evidence="1 2">NCTC12264</strain>
    </source>
</reference>
<name>A0A381EJJ3_CAMUP</name>
<evidence type="ECO:0000313" key="2">
    <source>
        <dbReference type="Proteomes" id="UP000254161"/>
    </source>
</evidence>
<organism evidence="1 2">
    <name type="scientific">Campylobacter upsaliensis</name>
    <dbReference type="NCBI Taxonomy" id="28080"/>
    <lineage>
        <taxon>Bacteria</taxon>
        <taxon>Pseudomonadati</taxon>
        <taxon>Campylobacterota</taxon>
        <taxon>Epsilonproteobacteria</taxon>
        <taxon>Campylobacterales</taxon>
        <taxon>Campylobacteraceae</taxon>
        <taxon>Campylobacter</taxon>
    </lineage>
</organism>
<gene>
    <name evidence="1" type="ORF">NCTC12264_01326</name>
</gene>
<dbReference type="EMBL" id="UFUZ01000001">
    <property type="protein sequence ID" value="SUX27082.1"/>
    <property type="molecule type" value="Genomic_DNA"/>
</dbReference>
<proteinExistence type="predicted"/>
<sequence length="68" mass="8105">MQEVGILKEQTSSKKRQRFMLKTNANLQIARQSKKMKLTKNAYLTKSLLDFLNQYKTQNIFFFGRDDE</sequence>
<accession>A0A381EJJ3</accession>
<dbReference type="AlphaFoldDB" id="A0A381EJJ3"/>